<evidence type="ECO:0000256" key="6">
    <source>
        <dbReference type="ARBA" id="ARBA00023049"/>
    </source>
</evidence>
<keyword evidence="5 10" id="KW-0862">Zinc</keyword>
<dbReference type="PANTHER" id="PTHR10127:SF823">
    <property type="entry name" value="ZINC METALLOPROTEINASE NAS-33"/>
    <property type="match status" value="1"/>
</dbReference>
<feature type="domain" description="Peptidase M12A" evidence="14">
    <location>
        <begin position="307"/>
        <end position="500"/>
    </location>
</feature>
<dbReference type="InterPro" id="IPR035914">
    <property type="entry name" value="Sperma_CUB_dom_sf"/>
</dbReference>
<feature type="compositionally biased region" description="Pro residues" evidence="12">
    <location>
        <begin position="142"/>
        <end position="155"/>
    </location>
</feature>
<keyword evidence="4 10" id="KW-0378">Hydrolase</keyword>
<gene>
    <name evidence="15" type="primary">Acey_s0028.g1714</name>
    <name evidence="15" type="synonym">Acey-nas-33</name>
    <name evidence="15" type="ORF">Y032_0028g1714</name>
</gene>
<dbReference type="InterPro" id="IPR006026">
    <property type="entry name" value="Peptidase_Metallo"/>
</dbReference>
<feature type="active site" evidence="10">
    <location>
        <position position="397"/>
    </location>
</feature>
<evidence type="ECO:0000313" key="16">
    <source>
        <dbReference type="Proteomes" id="UP000024635"/>
    </source>
</evidence>
<dbReference type="SUPFAM" id="SSF49854">
    <property type="entry name" value="Spermadhesin, CUB domain"/>
    <property type="match status" value="1"/>
</dbReference>
<dbReference type="Proteomes" id="UP000024635">
    <property type="component" value="Unassembled WGS sequence"/>
</dbReference>
<evidence type="ECO:0000256" key="10">
    <source>
        <dbReference type="PROSITE-ProRule" id="PRU01211"/>
    </source>
</evidence>
<evidence type="ECO:0000256" key="1">
    <source>
        <dbReference type="ARBA" id="ARBA00022536"/>
    </source>
</evidence>
<comment type="caution">
    <text evidence="15">The sequence shown here is derived from an EMBL/GenBank/DDBJ whole genome shotgun (WGS) entry which is preliminary data.</text>
</comment>
<dbReference type="GO" id="GO:0008270">
    <property type="term" value="F:zinc ion binding"/>
    <property type="evidence" value="ECO:0007669"/>
    <property type="project" value="UniProtKB-UniRule"/>
</dbReference>
<dbReference type="PRINTS" id="PR00480">
    <property type="entry name" value="ASTACIN"/>
</dbReference>
<reference evidence="16" key="1">
    <citation type="journal article" date="2015" name="Nat. Genet.">
        <title>The genome and transcriptome of the zoonotic hookworm Ancylostoma ceylanicum identify infection-specific gene families.</title>
        <authorList>
            <person name="Schwarz E.M."/>
            <person name="Hu Y."/>
            <person name="Antoshechkin I."/>
            <person name="Miller M.M."/>
            <person name="Sternberg P.W."/>
            <person name="Aroian R.V."/>
        </authorList>
    </citation>
    <scope>NUCLEOTIDE SEQUENCE</scope>
    <source>
        <strain evidence="16">HY135</strain>
    </source>
</reference>
<evidence type="ECO:0000313" key="15">
    <source>
        <dbReference type="EMBL" id="EYC18171.1"/>
    </source>
</evidence>
<proteinExistence type="predicted"/>
<evidence type="ECO:0000256" key="4">
    <source>
        <dbReference type="ARBA" id="ARBA00022801"/>
    </source>
</evidence>
<feature type="domain" description="CUB" evidence="13">
    <location>
        <begin position="534"/>
        <end position="645"/>
    </location>
</feature>
<evidence type="ECO:0000259" key="14">
    <source>
        <dbReference type="PROSITE" id="PS51864"/>
    </source>
</evidence>
<dbReference type="SMART" id="SM00209">
    <property type="entry name" value="TSP1"/>
    <property type="match status" value="1"/>
</dbReference>
<dbReference type="CDD" id="cd04280">
    <property type="entry name" value="ZnMc_astacin_like"/>
    <property type="match status" value="1"/>
</dbReference>
<keyword evidence="16" id="KW-1185">Reference proteome</keyword>
<sequence length="747" mass="84387">MSFIDAYPTQYAISVSKLPVSLISPVCVFLFACVNINSAQPEFDDWPDYVSGPYFGPPPPWKRRRPWNRRWRKPWRKRPPPWEIPPPMPPPPPFGPPPPLPPPPPPMPPFGAHIIPPPVGPPTIIIQLPPSPPLECSMLFWEPPPPQPPPPPPQPRQQFVLQPPTTPPPLFNSPEIQRVVTSLNTRTTAFSQPGQGYENVITILRGLMERKSKVAYMPRMYKNNQGNNHFGRPQHLRKDLREASVEPSGLFEDGKSHDPSKLNIPPTGLRNELSANHKVAGIMYEIDMALTVPQAARIANTGRRKRKIIANMTMRWQSTTIPYRFAVNDEPWQNDIRAVLNKFSRNTCLRFVENAPGYDYLIFNRGEGCYSSVGRLGGAQEVSIGYGCETEGIISHEVGHSLGLWHEQARPERDRYVTINTENAVEGTEGQFDKMSSTDSEDFGLPYDYGSVMHYSSIAFAKNSMSKTVVPLQPHYEHTIGNRVEASFLDFKILNMAYCSNICTNTLPCQHGGYPDPNACHKCMCPSGLSGTYCDEVEPSSCGTELPMATTAWKNLSYSGASKCYWRIRTSPGQKIRFQLTYVYFKCAPTCEEFVEVKYEESLDRTGFRQCCRAEYDEIVSSGNSILILTHATENSQFVLRYRMEEVFIPTTTPAANTRGIWSKWSQWGSCTEKCGACGLRKRIRICSITPCYGTPMQTQVCNQQGCPAGTNVRDQRNTYYRGSVQPTRCCKDYQLSNRNWCSRTKR</sequence>
<keyword evidence="1" id="KW-0245">EGF-like domain</keyword>
<dbReference type="Pfam" id="PF00431">
    <property type="entry name" value="CUB"/>
    <property type="match status" value="1"/>
</dbReference>
<dbReference type="GO" id="GO:0004222">
    <property type="term" value="F:metalloendopeptidase activity"/>
    <property type="evidence" value="ECO:0007669"/>
    <property type="project" value="UniProtKB-UniRule"/>
</dbReference>
<dbReference type="InterPro" id="IPR000859">
    <property type="entry name" value="CUB_dom"/>
</dbReference>
<dbReference type="Gene3D" id="2.20.100.10">
    <property type="entry name" value="Thrombospondin type-1 (TSP1) repeat"/>
    <property type="match status" value="1"/>
</dbReference>
<dbReference type="Pfam" id="PF01400">
    <property type="entry name" value="Astacin"/>
    <property type="match status" value="1"/>
</dbReference>
<evidence type="ECO:0000256" key="8">
    <source>
        <dbReference type="ARBA" id="ARBA00023180"/>
    </source>
</evidence>
<comment type="cofactor">
    <cofactor evidence="10 11">
        <name>Zn(2+)</name>
        <dbReference type="ChEBI" id="CHEBI:29105"/>
    </cofactor>
    <text evidence="10 11">Binds 1 zinc ion per subunit.</text>
</comment>
<name>A0A016UTA1_9BILA</name>
<dbReference type="FunFam" id="3.40.390.10:FF:000028">
    <property type="entry name" value="Zinc metalloproteinase"/>
    <property type="match status" value="1"/>
</dbReference>
<dbReference type="InterPro" id="IPR034035">
    <property type="entry name" value="Astacin-like_dom"/>
</dbReference>
<evidence type="ECO:0000256" key="5">
    <source>
        <dbReference type="ARBA" id="ARBA00022833"/>
    </source>
</evidence>
<dbReference type="Gene3D" id="3.40.390.10">
    <property type="entry name" value="Collagenase (Catalytic Domain)"/>
    <property type="match status" value="1"/>
</dbReference>
<dbReference type="CDD" id="cd00041">
    <property type="entry name" value="CUB"/>
    <property type="match status" value="1"/>
</dbReference>
<dbReference type="InterPro" id="IPR000742">
    <property type="entry name" value="EGF"/>
</dbReference>
<feature type="region of interest" description="Disordered" evidence="12">
    <location>
        <begin position="248"/>
        <end position="268"/>
    </location>
</feature>
<dbReference type="SUPFAM" id="SSF55486">
    <property type="entry name" value="Metalloproteases ('zincins'), catalytic domain"/>
    <property type="match status" value="1"/>
</dbReference>
<keyword evidence="7" id="KW-1015">Disulfide bond</keyword>
<dbReference type="PANTHER" id="PTHR10127">
    <property type="entry name" value="DISCOIDIN, CUB, EGF, LAMININ , AND ZINC METALLOPROTEASE DOMAIN CONTAINING"/>
    <property type="match status" value="1"/>
</dbReference>
<accession>A0A016UTA1</accession>
<dbReference type="PROSITE" id="PS51864">
    <property type="entry name" value="ASTACIN"/>
    <property type="match status" value="1"/>
</dbReference>
<keyword evidence="8" id="KW-0325">Glycoprotein</keyword>
<dbReference type="InterPro" id="IPR024079">
    <property type="entry name" value="MetalloPept_cat_dom_sf"/>
</dbReference>
<dbReference type="EMBL" id="JARK01001364">
    <property type="protein sequence ID" value="EYC18171.1"/>
    <property type="molecule type" value="Genomic_DNA"/>
</dbReference>
<evidence type="ECO:0000256" key="12">
    <source>
        <dbReference type="SAM" id="MobiDB-lite"/>
    </source>
</evidence>
<evidence type="ECO:0000256" key="11">
    <source>
        <dbReference type="RuleBase" id="RU361183"/>
    </source>
</evidence>
<comment type="caution">
    <text evidence="9">Lacks conserved residue(s) required for the propagation of feature annotation.</text>
</comment>
<feature type="binding site" evidence="10">
    <location>
        <position position="400"/>
    </location>
    <ligand>
        <name>Zn(2+)</name>
        <dbReference type="ChEBI" id="CHEBI:29105"/>
        <note>catalytic</note>
    </ligand>
</feature>
<feature type="binding site" evidence="10">
    <location>
        <position position="396"/>
    </location>
    <ligand>
        <name>Zn(2+)</name>
        <dbReference type="ChEBI" id="CHEBI:29105"/>
        <note>catalytic</note>
    </ligand>
</feature>
<dbReference type="SMART" id="SM00235">
    <property type="entry name" value="ZnMc"/>
    <property type="match status" value="1"/>
</dbReference>
<evidence type="ECO:0000256" key="2">
    <source>
        <dbReference type="ARBA" id="ARBA00022670"/>
    </source>
</evidence>
<evidence type="ECO:0000259" key="13">
    <source>
        <dbReference type="PROSITE" id="PS01180"/>
    </source>
</evidence>
<feature type="region of interest" description="Disordered" evidence="12">
    <location>
        <begin position="140"/>
        <end position="172"/>
    </location>
</feature>
<dbReference type="InterPro" id="IPR000884">
    <property type="entry name" value="TSP1_rpt"/>
</dbReference>
<dbReference type="SUPFAM" id="SSF82895">
    <property type="entry name" value="TSP-1 type 1 repeat"/>
    <property type="match status" value="1"/>
</dbReference>
<dbReference type="Gene3D" id="2.60.120.290">
    <property type="entry name" value="Spermadhesin, CUB domain"/>
    <property type="match status" value="1"/>
</dbReference>
<dbReference type="SMART" id="SM00042">
    <property type="entry name" value="CUB"/>
    <property type="match status" value="1"/>
</dbReference>
<evidence type="ECO:0000256" key="9">
    <source>
        <dbReference type="PROSITE-ProRule" id="PRU00059"/>
    </source>
</evidence>
<evidence type="ECO:0000256" key="3">
    <source>
        <dbReference type="ARBA" id="ARBA00022723"/>
    </source>
</evidence>
<protein>
    <recommendedName>
        <fullName evidence="11">Metalloendopeptidase</fullName>
        <ecNumber evidence="11">3.4.24.-</ecNumber>
    </recommendedName>
</protein>
<dbReference type="PROSITE" id="PS01180">
    <property type="entry name" value="CUB"/>
    <property type="match status" value="1"/>
</dbReference>
<keyword evidence="2 10" id="KW-0645">Protease</keyword>
<dbReference type="PROSITE" id="PS00022">
    <property type="entry name" value="EGF_1"/>
    <property type="match status" value="1"/>
</dbReference>
<dbReference type="GO" id="GO:0018996">
    <property type="term" value="P:molting cycle, collagen and cuticulin-based cuticle"/>
    <property type="evidence" value="ECO:0007669"/>
    <property type="project" value="UniProtKB-ARBA"/>
</dbReference>
<dbReference type="MEROPS" id="M12.A34"/>
<dbReference type="InterPro" id="IPR001506">
    <property type="entry name" value="Peptidase_M12A"/>
</dbReference>
<keyword evidence="6 10" id="KW-0482">Metalloprotease</keyword>
<dbReference type="Pfam" id="PF00090">
    <property type="entry name" value="TSP_1"/>
    <property type="match status" value="1"/>
</dbReference>
<dbReference type="OrthoDB" id="6156706at2759"/>
<dbReference type="PROSITE" id="PS50092">
    <property type="entry name" value="TSP1"/>
    <property type="match status" value="1"/>
</dbReference>
<keyword evidence="3 10" id="KW-0479">Metal-binding</keyword>
<dbReference type="AlphaFoldDB" id="A0A016UTA1"/>
<dbReference type="InterPro" id="IPR036383">
    <property type="entry name" value="TSP1_rpt_sf"/>
</dbReference>
<dbReference type="EC" id="3.4.24.-" evidence="11"/>
<evidence type="ECO:0000256" key="7">
    <source>
        <dbReference type="ARBA" id="ARBA00023157"/>
    </source>
</evidence>
<dbReference type="GO" id="GO:0006508">
    <property type="term" value="P:proteolysis"/>
    <property type="evidence" value="ECO:0007669"/>
    <property type="project" value="UniProtKB-KW"/>
</dbReference>
<feature type="binding site" evidence="10">
    <location>
        <position position="406"/>
    </location>
    <ligand>
        <name>Zn(2+)</name>
        <dbReference type="ChEBI" id="CHEBI:29105"/>
        <note>catalytic</note>
    </ligand>
</feature>
<organism evidence="15 16">
    <name type="scientific">Ancylostoma ceylanicum</name>
    <dbReference type="NCBI Taxonomy" id="53326"/>
    <lineage>
        <taxon>Eukaryota</taxon>
        <taxon>Metazoa</taxon>
        <taxon>Ecdysozoa</taxon>
        <taxon>Nematoda</taxon>
        <taxon>Chromadorea</taxon>
        <taxon>Rhabditida</taxon>
        <taxon>Rhabditina</taxon>
        <taxon>Rhabditomorpha</taxon>
        <taxon>Strongyloidea</taxon>
        <taxon>Ancylostomatidae</taxon>
        <taxon>Ancylostomatinae</taxon>
        <taxon>Ancylostoma</taxon>
    </lineage>
</organism>